<name>A0A2X0J3U8_9ACTN</name>
<comment type="caution">
    <text evidence="2">The sequence shown here is derived from an EMBL/GenBank/DDBJ whole genome shotgun (WGS) entry which is preliminary data.</text>
</comment>
<accession>A0A2X0J3U8</accession>
<protein>
    <submittedName>
        <fullName evidence="2">Uncharacterized protein</fullName>
    </submittedName>
</protein>
<keyword evidence="1" id="KW-0472">Membrane</keyword>
<evidence type="ECO:0000313" key="2">
    <source>
        <dbReference type="EMBL" id="RAG82048.1"/>
    </source>
</evidence>
<evidence type="ECO:0000313" key="3">
    <source>
        <dbReference type="Proteomes" id="UP000248889"/>
    </source>
</evidence>
<sequence length="79" mass="8280">MSKLETAKGFKHSKPGLMLGIGGSAFGAFGIVKDLKKARSEADTLKLINAAVGALALVTSTLLLVRELRQLAKNDVLAD</sequence>
<reference evidence="2 3" key="1">
    <citation type="submission" date="2018-06" db="EMBL/GenBank/DDBJ databases">
        <title>Streptacidiphilus pinicola sp. nov., isolated from pine grove soil.</title>
        <authorList>
            <person name="Roh S.G."/>
            <person name="Park S."/>
            <person name="Kim M.-K."/>
            <person name="Yun B.-R."/>
            <person name="Park J."/>
            <person name="Kim M.J."/>
            <person name="Kim Y.S."/>
            <person name="Kim S.B."/>
        </authorList>
    </citation>
    <scope>NUCLEOTIDE SEQUENCE [LARGE SCALE GENOMIC DNA]</scope>
    <source>
        <strain evidence="2 3">MMS16-CNU450</strain>
    </source>
</reference>
<keyword evidence="1" id="KW-0812">Transmembrane</keyword>
<organism evidence="2 3">
    <name type="scientific">Streptacidiphilus pinicola</name>
    <dbReference type="NCBI Taxonomy" id="2219663"/>
    <lineage>
        <taxon>Bacteria</taxon>
        <taxon>Bacillati</taxon>
        <taxon>Actinomycetota</taxon>
        <taxon>Actinomycetes</taxon>
        <taxon>Kitasatosporales</taxon>
        <taxon>Streptomycetaceae</taxon>
        <taxon>Streptacidiphilus</taxon>
    </lineage>
</organism>
<dbReference type="AlphaFoldDB" id="A0A2X0J3U8"/>
<feature type="transmembrane region" description="Helical" evidence="1">
    <location>
        <begin position="16"/>
        <end position="35"/>
    </location>
</feature>
<evidence type="ECO:0000256" key="1">
    <source>
        <dbReference type="SAM" id="Phobius"/>
    </source>
</evidence>
<gene>
    <name evidence="2" type="ORF">DN069_29585</name>
</gene>
<dbReference type="RefSeq" id="WP_111506155.1">
    <property type="nucleotide sequence ID" value="NZ_QKYN01000127.1"/>
</dbReference>
<keyword evidence="3" id="KW-1185">Reference proteome</keyword>
<dbReference type="EMBL" id="QKYN01000127">
    <property type="protein sequence ID" value="RAG82048.1"/>
    <property type="molecule type" value="Genomic_DNA"/>
</dbReference>
<feature type="transmembrane region" description="Helical" evidence="1">
    <location>
        <begin position="47"/>
        <end position="65"/>
    </location>
</feature>
<dbReference type="Proteomes" id="UP000248889">
    <property type="component" value="Unassembled WGS sequence"/>
</dbReference>
<keyword evidence="1" id="KW-1133">Transmembrane helix</keyword>
<proteinExistence type="predicted"/>